<dbReference type="PANTHER" id="PTHR36041:SF2">
    <property type="entry name" value="SUCCINATE DEHYDROGENASE SUBUNIT 7A, MITOCHONDRIAL-RELATED"/>
    <property type="match status" value="1"/>
</dbReference>
<comment type="caution">
    <text evidence="1">The sequence shown here is derived from an EMBL/GenBank/DDBJ whole genome shotgun (WGS) entry which is preliminary data.</text>
</comment>
<organism evidence="1 2">
    <name type="scientific">Rhododendron williamsianum</name>
    <dbReference type="NCBI Taxonomy" id="262921"/>
    <lineage>
        <taxon>Eukaryota</taxon>
        <taxon>Viridiplantae</taxon>
        <taxon>Streptophyta</taxon>
        <taxon>Embryophyta</taxon>
        <taxon>Tracheophyta</taxon>
        <taxon>Spermatophyta</taxon>
        <taxon>Magnoliopsida</taxon>
        <taxon>eudicotyledons</taxon>
        <taxon>Gunneridae</taxon>
        <taxon>Pentapetalae</taxon>
        <taxon>asterids</taxon>
        <taxon>Ericales</taxon>
        <taxon>Ericaceae</taxon>
        <taxon>Ericoideae</taxon>
        <taxon>Rhodoreae</taxon>
        <taxon>Rhododendron</taxon>
    </lineage>
</organism>
<name>A0A6A4LH27_9ERIC</name>
<protein>
    <submittedName>
        <fullName evidence="1">Uncharacterized protein</fullName>
    </submittedName>
</protein>
<reference evidence="1 2" key="1">
    <citation type="journal article" date="2019" name="Genome Biol. Evol.">
        <title>The Rhododendron genome and chromosomal organization provide insight into shared whole-genome duplications across the heath family (Ericaceae).</title>
        <authorList>
            <person name="Soza V.L."/>
            <person name="Lindsley D."/>
            <person name="Waalkes A."/>
            <person name="Ramage E."/>
            <person name="Patwardhan R.P."/>
            <person name="Burton J.N."/>
            <person name="Adey A."/>
            <person name="Kumar A."/>
            <person name="Qiu R."/>
            <person name="Shendure J."/>
            <person name="Hall B."/>
        </authorList>
    </citation>
    <scope>NUCLEOTIDE SEQUENCE [LARGE SCALE GENOMIC DNA]</scope>
    <source>
        <strain evidence="1">RSF 1966-606</strain>
    </source>
</reference>
<proteinExistence type="predicted"/>
<dbReference type="OrthoDB" id="684848at2759"/>
<evidence type="ECO:0000313" key="2">
    <source>
        <dbReference type="Proteomes" id="UP000428333"/>
    </source>
</evidence>
<dbReference type="GO" id="GO:0045273">
    <property type="term" value="C:respiratory chain complex II (succinate dehydrogenase)"/>
    <property type="evidence" value="ECO:0007669"/>
    <property type="project" value="InterPro"/>
</dbReference>
<dbReference type="AlphaFoldDB" id="A0A6A4LH27"/>
<accession>A0A6A4LH27</accession>
<gene>
    <name evidence="1" type="ORF">C3L33_14330</name>
</gene>
<sequence>MCFRWTYKTFHDICWINDLTFYFTHDAFGWTSNFCLHCTHIHLISLSMRAVFNQARYLQLLAEDPSLKRFKSHKKSVWRLKRIGDVLTIVVVAGKLMSHPRLPKVAECRMNRFVFLSTSLEPSLVSYKLFNLLSTSVLFEETVLLFSSFLCASGCCYEIYVKAVMREDARKQASGSA</sequence>
<dbReference type="Proteomes" id="UP000428333">
    <property type="component" value="Linkage Group LG08"/>
</dbReference>
<keyword evidence="2" id="KW-1185">Reference proteome</keyword>
<dbReference type="EMBL" id="QEFC01002160">
    <property type="protein sequence ID" value="KAE9453788.1"/>
    <property type="molecule type" value="Genomic_DNA"/>
</dbReference>
<dbReference type="InterPro" id="IPR034573">
    <property type="entry name" value="SDH7"/>
</dbReference>
<evidence type="ECO:0000313" key="1">
    <source>
        <dbReference type="EMBL" id="KAE9453788.1"/>
    </source>
</evidence>
<dbReference type="PANTHER" id="PTHR36041">
    <property type="entry name" value="SUCCINATE DEHYDROGENASE SUBUNIT 7A, MITOCHONDRIAL-RELATED"/>
    <property type="match status" value="1"/>
</dbReference>
<feature type="non-terminal residue" evidence="1">
    <location>
        <position position="1"/>
    </location>
</feature>